<evidence type="ECO:0000313" key="1">
    <source>
        <dbReference type="EMBL" id="QHT00610.1"/>
    </source>
</evidence>
<dbReference type="AlphaFoldDB" id="A0A6C0C9X2"/>
<proteinExistence type="predicted"/>
<reference evidence="1" key="1">
    <citation type="journal article" date="2020" name="Nature">
        <title>Giant virus diversity and host interactions through global metagenomics.</title>
        <authorList>
            <person name="Schulz F."/>
            <person name="Roux S."/>
            <person name="Paez-Espino D."/>
            <person name="Jungbluth S."/>
            <person name="Walsh D.A."/>
            <person name="Denef V.J."/>
            <person name="McMahon K.D."/>
            <person name="Konstantinidis K.T."/>
            <person name="Eloe-Fadrosh E.A."/>
            <person name="Kyrpides N.C."/>
            <person name="Woyke T."/>
        </authorList>
    </citation>
    <scope>NUCLEOTIDE SEQUENCE</scope>
    <source>
        <strain evidence="1">GVMAG-M-3300020192-26</strain>
    </source>
</reference>
<organism evidence="1">
    <name type="scientific">viral metagenome</name>
    <dbReference type="NCBI Taxonomy" id="1070528"/>
    <lineage>
        <taxon>unclassified sequences</taxon>
        <taxon>metagenomes</taxon>
        <taxon>organismal metagenomes</taxon>
    </lineage>
</organism>
<accession>A0A6C0C9X2</accession>
<dbReference type="EMBL" id="MN739357">
    <property type="protein sequence ID" value="QHT00610.1"/>
    <property type="molecule type" value="Genomic_DNA"/>
</dbReference>
<name>A0A6C0C9X2_9ZZZZ</name>
<protein>
    <submittedName>
        <fullName evidence="1">Uncharacterized protein</fullName>
    </submittedName>
</protein>
<sequence length="49" mass="6261">MGWMEMLRYIHKNVPDREIFHFTTIVNIRYVLEYIFQFLFDKQIYLFIK</sequence>